<dbReference type="EMBL" id="PKPP01007125">
    <property type="protein sequence ID" value="PWA54283.1"/>
    <property type="molecule type" value="Genomic_DNA"/>
</dbReference>
<feature type="domain" description="Trichome birefringence-like C-terminal" evidence="3">
    <location>
        <begin position="26"/>
        <end position="133"/>
    </location>
</feature>
<dbReference type="PANTHER" id="PTHR32285">
    <property type="entry name" value="PROTEIN TRICHOME BIREFRINGENCE-LIKE 9-RELATED"/>
    <property type="match status" value="1"/>
</dbReference>
<keyword evidence="5" id="KW-1185">Reference proteome</keyword>
<dbReference type="InterPro" id="IPR029962">
    <property type="entry name" value="TBL"/>
</dbReference>
<dbReference type="AlphaFoldDB" id="A0A2U1LZ62"/>
<evidence type="ECO:0000259" key="3">
    <source>
        <dbReference type="Pfam" id="PF13839"/>
    </source>
</evidence>
<comment type="caution">
    <text evidence="4">The sequence shown here is derived from an EMBL/GenBank/DDBJ whole genome shotgun (WGS) entry which is preliminary data.</text>
</comment>
<name>A0A2U1LZ62_ARTAN</name>
<dbReference type="STRING" id="35608.A0A2U1LZ62"/>
<evidence type="ECO:0000313" key="5">
    <source>
        <dbReference type="Proteomes" id="UP000245207"/>
    </source>
</evidence>
<proteinExistence type="inferred from homology"/>
<feature type="compositionally biased region" description="Low complexity" evidence="2">
    <location>
        <begin position="84"/>
        <end position="95"/>
    </location>
</feature>
<dbReference type="InterPro" id="IPR026057">
    <property type="entry name" value="TBL_C"/>
</dbReference>
<evidence type="ECO:0000313" key="4">
    <source>
        <dbReference type="EMBL" id="PWA54283.1"/>
    </source>
</evidence>
<dbReference type="OrthoDB" id="630188at2759"/>
<feature type="region of interest" description="Disordered" evidence="2">
    <location>
        <begin position="62"/>
        <end position="95"/>
    </location>
</feature>
<comment type="similarity">
    <text evidence="1">Belongs to the PC-esterase family. TBL subfamily.</text>
</comment>
<accession>A0A2U1LZ62</accession>
<protein>
    <recommendedName>
        <fullName evidence="3">Trichome birefringence-like C-terminal domain-containing protein</fullName>
    </recommendedName>
</protein>
<dbReference type="PANTHER" id="PTHR32285:SF19">
    <property type="entry name" value="PROTEIN TRICHOME BIREFRINGENCE-LIKE 6"/>
    <property type="match status" value="1"/>
</dbReference>
<organism evidence="4 5">
    <name type="scientific">Artemisia annua</name>
    <name type="common">Sweet wormwood</name>
    <dbReference type="NCBI Taxonomy" id="35608"/>
    <lineage>
        <taxon>Eukaryota</taxon>
        <taxon>Viridiplantae</taxon>
        <taxon>Streptophyta</taxon>
        <taxon>Embryophyta</taxon>
        <taxon>Tracheophyta</taxon>
        <taxon>Spermatophyta</taxon>
        <taxon>Magnoliopsida</taxon>
        <taxon>eudicotyledons</taxon>
        <taxon>Gunneridae</taxon>
        <taxon>Pentapetalae</taxon>
        <taxon>asterids</taxon>
        <taxon>campanulids</taxon>
        <taxon>Asterales</taxon>
        <taxon>Asteraceae</taxon>
        <taxon>Asteroideae</taxon>
        <taxon>Anthemideae</taxon>
        <taxon>Artemisiinae</taxon>
        <taxon>Artemisia</taxon>
    </lineage>
</organism>
<evidence type="ECO:0000256" key="2">
    <source>
        <dbReference type="SAM" id="MobiDB-lite"/>
    </source>
</evidence>
<feature type="compositionally biased region" description="Basic and acidic residues" evidence="2">
    <location>
        <begin position="70"/>
        <end position="82"/>
    </location>
</feature>
<gene>
    <name evidence="4" type="ORF">CTI12_AA435790</name>
</gene>
<dbReference type="Proteomes" id="UP000245207">
    <property type="component" value="Unassembled WGS sequence"/>
</dbReference>
<dbReference type="Pfam" id="PF13839">
    <property type="entry name" value="PC-Esterase"/>
    <property type="match status" value="1"/>
</dbReference>
<dbReference type="GO" id="GO:0005794">
    <property type="term" value="C:Golgi apparatus"/>
    <property type="evidence" value="ECO:0007669"/>
    <property type="project" value="TreeGrafter"/>
</dbReference>
<sequence length="138" mass="15354">MCFITNATANSKPLKDQVKSASFLVNYYQEADNVLPHLYSSTTFTKSMTTWASWIEKHMNPRSSAPSHFKGGESNDGGHCKEATQSPNQTTTTNNSSVTNLILQCIIKQMKTPVNILNITTLSDYRIDGHPSALPMQW</sequence>
<dbReference type="GO" id="GO:0016413">
    <property type="term" value="F:O-acetyltransferase activity"/>
    <property type="evidence" value="ECO:0007669"/>
    <property type="project" value="InterPro"/>
</dbReference>
<evidence type="ECO:0000256" key="1">
    <source>
        <dbReference type="ARBA" id="ARBA00007727"/>
    </source>
</evidence>
<reference evidence="4 5" key="1">
    <citation type="journal article" date="2018" name="Mol. Plant">
        <title>The genome of Artemisia annua provides insight into the evolution of Asteraceae family and artemisinin biosynthesis.</title>
        <authorList>
            <person name="Shen Q."/>
            <person name="Zhang L."/>
            <person name="Liao Z."/>
            <person name="Wang S."/>
            <person name="Yan T."/>
            <person name="Shi P."/>
            <person name="Liu M."/>
            <person name="Fu X."/>
            <person name="Pan Q."/>
            <person name="Wang Y."/>
            <person name="Lv Z."/>
            <person name="Lu X."/>
            <person name="Zhang F."/>
            <person name="Jiang W."/>
            <person name="Ma Y."/>
            <person name="Chen M."/>
            <person name="Hao X."/>
            <person name="Li L."/>
            <person name="Tang Y."/>
            <person name="Lv G."/>
            <person name="Zhou Y."/>
            <person name="Sun X."/>
            <person name="Brodelius P.E."/>
            <person name="Rose J.K.C."/>
            <person name="Tang K."/>
        </authorList>
    </citation>
    <scope>NUCLEOTIDE SEQUENCE [LARGE SCALE GENOMIC DNA]</scope>
    <source>
        <strain evidence="5">cv. Huhao1</strain>
        <tissue evidence="4">Leaf</tissue>
    </source>
</reference>